<dbReference type="AlphaFoldDB" id="T0JQP0"/>
<dbReference type="OrthoDB" id="5329232at2"/>
<organism evidence="1 2">
    <name type="scientific">Sulfurimonas hongkongensis</name>
    <dbReference type="NCBI Taxonomy" id="1172190"/>
    <lineage>
        <taxon>Bacteria</taxon>
        <taxon>Pseudomonadati</taxon>
        <taxon>Campylobacterota</taxon>
        <taxon>Epsilonproteobacteria</taxon>
        <taxon>Campylobacterales</taxon>
        <taxon>Sulfurimonadaceae</taxon>
        <taxon>Sulfurimonas</taxon>
    </lineage>
</organism>
<gene>
    <name evidence="1" type="ORF">M947_01425</name>
</gene>
<protein>
    <submittedName>
        <fullName evidence="1">Uncharacterized protein</fullName>
    </submittedName>
</protein>
<comment type="caution">
    <text evidence="1">The sequence shown here is derived from an EMBL/GenBank/DDBJ whole genome shotgun (WGS) entry which is preliminary data.</text>
</comment>
<dbReference type="Proteomes" id="UP000015520">
    <property type="component" value="Unassembled WGS sequence"/>
</dbReference>
<dbReference type="EMBL" id="AUPZ01000002">
    <property type="protein sequence ID" value="EQB40486.1"/>
    <property type="molecule type" value="Genomic_DNA"/>
</dbReference>
<sequence>MLNNREISDRFEVQINTLYNWQKSKPKLYAYLKHADYNKERNKEINVLLEYYAKSISKNFSVEEIHYIINSDINPHTIEQIDSLHKIFITLEAKNLSIKSDFLLGIYDKFHTMNIIEKYIFYKRVYRIRDKEKSFSKEKIELYFKEYLSRPKEK</sequence>
<proteinExistence type="predicted"/>
<name>T0JQP0_9BACT</name>
<dbReference type="STRING" id="1172190.M947_01425"/>
<dbReference type="RefSeq" id="WP_021286566.1">
    <property type="nucleotide sequence ID" value="NZ_AUPZ01000002.1"/>
</dbReference>
<reference evidence="1 2" key="1">
    <citation type="submission" date="2013-07" db="EMBL/GenBank/DDBJ databases">
        <title>Sulfurimonas hongkongensis AST-10 Genome Sequencing.</title>
        <authorList>
            <person name="Cai L."/>
            <person name="Zhang T."/>
        </authorList>
    </citation>
    <scope>NUCLEOTIDE SEQUENCE [LARGE SCALE GENOMIC DNA]</scope>
    <source>
        <strain evidence="1 2">AST-10</strain>
    </source>
</reference>
<evidence type="ECO:0000313" key="1">
    <source>
        <dbReference type="EMBL" id="EQB40486.1"/>
    </source>
</evidence>
<keyword evidence="2" id="KW-1185">Reference proteome</keyword>
<accession>T0JQP0</accession>
<dbReference type="PATRIC" id="fig|1172190.3.peg.273"/>
<evidence type="ECO:0000313" key="2">
    <source>
        <dbReference type="Proteomes" id="UP000015520"/>
    </source>
</evidence>